<gene>
    <name evidence="1" type="ORF">G3RUM_00185</name>
</gene>
<dbReference type="EMBL" id="PRLM01000001">
    <property type="protein sequence ID" value="RYC75238.1"/>
    <property type="molecule type" value="Genomic_DNA"/>
</dbReference>
<name>A0ABY0FMT7_9BACT</name>
<comment type="caution">
    <text evidence="1">The sequence shown here is derived from an EMBL/GenBank/DDBJ whole genome shotgun (WGS) entry which is preliminary data.</text>
</comment>
<reference evidence="1 2" key="1">
    <citation type="journal article" date="2018" name="bioRxiv">
        <title>Evidence of independent acquisition and adaption of ultra-small bacteria to human hosts across the highly diverse yet reduced genomes of the phylum Saccharibacteria.</title>
        <authorList>
            <person name="McLean J.S."/>
            <person name="Bor B."/>
            <person name="To T.T."/>
            <person name="Liu Q."/>
            <person name="Kearns K.A."/>
            <person name="Solden L.M."/>
            <person name="Wrighton K.C."/>
            <person name="He X."/>
            <person name="Shi W."/>
        </authorList>
    </citation>
    <scope>NUCLEOTIDE SEQUENCE [LARGE SCALE GENOMIC DNA]</scope>
    <source>
        <strain evidence="1 2">TM7_G3_2_Rum_HOT_351B</strain>
    </source>
</reference>
<dbReference type="Proteomes" id="UP001191019">
    <property type="component" value="Unassembled WGS sequence"/>
</dbReference>
<reference evidence="1 2" key="2">
    <citation type="journal article" date="2020" name="Cell Rep.">
        <title>Acquisition and Adaptation of Ultra-small Parasitic Reduced Genome Bacteria to Mammalian Hosts.</title>
        <authorList>
            <person name="McLean J.S."/>
            <person name="Bor B."/>
            <person name="Kerns K.A."/>
            <person name="Liu Q."/>
            <person name="To T.T."/>
            <person name="Solden L."/>
            <person name="Hendrickson E.L."/>
            <person name="Wrighton K."/>
            <person name="Shi W."/>
            <person name="He X."/>
        </authorList>
    </citation>
    <scope>NUCLEOTIDE SEQUENCE [LARGE SCALE GENOMIC DNA]</scope>
    <source>
        <strain evidence="1 2">TM7_G3_2_Rum_HOT_351B</strain>
    </source>
</reference>
<organism evidence="1 2">
    <name type="scientific">Candidatus Nanosyncoccus alces</name>
    <dbReference type="NCBI Taxonomy" id="2171997"/>
    <lineage>
        <taxon>Bacteria</taxon>
        <taxon>Candidatus Saccharimonadota</taxon>
        <taxon>Candidatus Nanosyncoccalia</taxon>
        <taxon>Candidatus Nanosyncoccales</taxon>
        <taxon>Candidatus Nanosyncoccaceae</taxon>
        <taxon>Candidatus Nanosyncoccus</taxon>
    </lineage>
</organism>
<proteinExistence type="predicted"/>
<evidence type="ECO:0000313" key="2">
    <source>
        <dbReference type="Proteomes" id="UP001191019"/>
    </source>
</evidence>
<protein>
    <submittedName>
        <fullName evidence="1">Uncharacterized protein</fullName>
    </submittedName>
</protein>
<keyword evidence="2" id="KW-1185">Reference proteome</keyword>
<accession>A0ABY0FMT7</accession>
<evidence type="ECO:0000313" key="1">
    <source>
        <dbReference type="EMBL" id="RYC75238.1"/>
    </source>
</evidence>
<sequence length="125" mass="13872">MSNKLNLKFTARDVAAVEEALDGSLEKIIASFKLTTLIQFLMVGLRDKSGNRLNLDEEKTFDIVDEKIKEYGKIELQIEVIDALIEAGFLPRAIDTNQMRTTLSEAIAEASKIPEASKKAGENTK</sequence>
<dbReference type="RefSeq" id="WP_129734487.1">
    <property type="nucleotide sequence ID" value="NZ_PRLM01000001.1"/>
</dbReference>